<keyword evidence="13" id="KW-1185">Reference proteome</keyword>
<comment type="similarity">
    <text evidence="10">Belongs to the DHHC palmitoyltransferase family.</text>
</comment>
<feature type="transmembrane region" description="Helical" evidence="10">
    <location>
        <begin position="21"/>
        <end position="45"/>
    </location>
</feature>
<keyword evidence="5 10" id="KW-0472">Membrane</keyword>
<evidence type="ECO:0000313" key="12">
    <source>
        <dbReference type="EMBL" id="KAF9493112.1"/>
    </source>
</evidence>
<feature type="transmembrane region" description="Helical" evidence="10">
    <location>
        <begin position="176"/>
        <end position="198"/>
    </location>
</feature>
<dbReference type="InterPro" id="IPR039859">
    <property type="entry name" value="PFA4/ZDH16/20/ERF2-like"/>
</dbReference>
<protein>
    <recommendedName>
        <fullName evidence="10">Palmitoyltransferase</fullName>
        <ecNumber evidence="10">2.3.1.225</ecNumber>
    </recommendedName>
</protein>
<comment type="catalytic activity">
    <reaction evidence="9 10">
        <text>L-cysteinyl-[protein] + hexadecanoyl-CoA = S-hexadecanoyl-L-cysteinyl-[protein] + CoA</text>
        <dbReference type="Rhea" id="RHEA:36683"/>
        <dbReference type="Rhea" id="RHEA-COMP:10131"/>
        <dbReference type="Rhea" id="RHEA-COMP:11032"/>
        <dbReference type="ChEBI" id="CHEBI:29950"/>
        <dbReference type="ChEBI" id="CHEBI:57287"/>
        <dbReference type="ChEBI" id="CHEBI:57379"/>
        <dbReference type="ChEBI" id="CHEBI:74151"/>
        <dbReference type="EC" id="2.3.1.225"/>
    </reaction>
</comment>
<dbReference type="GO" id="GO:0016020">
    <property type="term" value="C:membrane"/>
    <property type="evidence" value="ECO:0007669"/>
    <property type="project" value="UniProtKB-SubCell"/>
</dbReference>
<reference evidence="12" key="1">
    <citation type="submission" date="2020-11" db="EMBL/GenBank/DDBJ databases">
        <authorList>
            <consortium name="DOE Joint Genome Institute"/>
            <person name="Ahrendt S."/>
            <person name="Riley R."/>
            <person name="Andreopoulos W."/>
            <person name="Labutti K."/>
            <person name="Pangilinan J."/>
            <person name="Ruiz-Duenas F.J."/>
            <person name="Barrasa J.M."/>
            <person name="Sanchez-Garcia M."/>
            <person name="Camarero S."/>
            <person name="Miyauchi S."/>
            <person name="Serrano A."/>
            <person name="Linde D."/>
            <person name="Babiker R."/>
            <person name="Drula E."/>
            <person name="Ayuso-Fernandez I."/>
            <person name="Pacheco R."/>
            <person name="Padilla G."/>
            <person name="Ferreira P."/>
            <person name="Barriuso J."/>
            <person name="Kellner H."/>
            <person name="Castanera R."/>
            <person name="Alfaro M."/>
            <person name="Ramirez L."/>
            <person name="Pisabarro A.G."/>
            <person name="Kuo A."/>
            <person name="Tritt A."/>
            <person name="Lipzen A."/>
            <person name="He G."/>
            <person name="Yan M."/>
            <person name="Ng V."/>
            <person name="Cullen D."/>
            <person name="Martin F."/>
            <person name="Rosso M.-N."/>
            <person name="Henrissat B."/>
            <person name="Hibbett D."/>
            <person name="Martinez A.T."/>
            <person name="Grigoriev I.V."/>
        </authorList>
    </citation>
    <scope>NUCLEOTIDE SEQUENCE</scope>
    <source>
        <strain evidence="12">ATCC 90797</strain>
    </source>
</reference>
<evidence type="ECO:0000256" key="10">
    <source>
        <dbReference type="RuleBase" id="RU079119"/>
    </source>
</evidence>
<name>A0A9P5ZT97_PLEER</name>
<dbReference type="GO" id="GO:0019706">
    <property type="term" value="F:protein-cysteine S-palmitoyltransferase activity"/>
    <property type="evidence" value="ECO:0007669"/>
    <property type="project" value="UniProtKB-EC"/>
</dbReference>
<evidence type="ECO:0000256" key="7">
    <source>
        <dbReference type="ARBA" id="ARBA00023288"/>
    </source>
</evidence>
<organism evidence="12 13">
    <name type="scientific">Pleurotus eryngii</name>
    <name type="common">Boletus of the steppes</name>
    <dbReference type="NCBI Taxonomy" id="5323"/>
    <lineage>
        <taxon>Eukaryota</taxon>
        <taxon>Fungi</taxon>
        <taxon>Dikarya</taxon>
        <taxon>Basidiomycota</taxon>
        <taxon>Agaricomycotina</taxon>
        <taxon>Agaricomycetes</taxon>
        <taxon>Agaricomycetidae</taxon>
        <taxon>Agaricales</taxon>
        <taxon>Pleurotineae</taxon>
        <taxon>Pleurotaceae</taxon>
        <taxon>Pleurotus</taxon>
    </lineage>
</organism>
<evidence type="ECO:0000256" key="8">
    <source>
        <dbReference type="ARBA" id="ARBA00023315"/>
    </source>
</evidence>
<dbReference type="Pfam" id="PF01529">
    <property type="entry name" value="DHHC"/>
    <property type="match status" value="1"/>
</dbReference>
<feature type="transmembrane region" description="Helical" evidence="10">
    <location>
        <begin position="218"/>
        <end position="239"/>
    </location>
</feature>
<evidence type="ECO:0000256" key="9">
    <source>
        <dbReference type="ARBA" id="ARBA00048048"/>
    </source>
</evidence>
<evidence type="ECO:0000313" key="13">
    <source>
        <dbReference type="Proteomes" id="UP000807025"/>
    </source>
</evidence>
<comment type="subcellular location">
    <subcellularLocation>
        <location evidence="1">Membrane</location>
        <topology evidence="1">Multi-pass membrane protein</topology>
    </subcellularLocation>
</comment>
<dbReference type="Proteomes" id="UP000807025">
    <property type="component" value="Unassembled WGS sequence"/>
</dbReference>
<keyword evidence="2 10" id="KW-0808">Transferase</keyword>
<evidence type="ECO:0000256" key="2">
    <source>
        <dbReference type="ARBA" id="ARBA00022679"/>
    </source>
</evidence>
<keyword evidence="8 10" id="KW-0012">Acyltransferase</keyword>
<evidence type="ECO:0000256" key="6">
    <source>
        <dbReference type="ARBA" id="ARBA00023139"/>
    </source>
</evidence>
<dbReference type="EMBL" id="MU154590">
    <property type="protein sequence ID" value="KAF9493112.1"/>
    <property type="molecule type" value="Genomic_DNA"/>
</dbReference>
<dbReference type="PROSITE" id="PS50216">
    <property type="entry name" value="DHHC"/>
    <property type="match status" value="1"/>
</dbReference>
<sequence length="339" mass="38926">MTCSRAVFRCFKSLERLGDRITGAAGPYFVGLAVILIGIGTICFFDVVLPGLQWPLVSWPLCIIIALNLHMHYLYVCTVPPGFVEDPPRGVPESFLWAKKPQRKRALTSGVNWNSGDSVKITKAEASKCRKCGTRPERTHHCRICNRCVLKYDHHCPARDTQWINQCVGVHNERHFVLFMAYLVLSTFCFSTLGYPYILDALGVNYMREWPHHVPELAYILTYILSVVLCFAVGIMLSYHLWTISKGETTVETHDHEHYSKLANSRGEDFVNSYDLGKIMNLKLFFNIWEGGYSFTTLLLPLRVPPYTDGRHWARRPGYEHHYGLKIGEEFTDEEDEEE</sequence>
<dbReference type="EC" id="2.3.1.225" evidence="10"/>
<keyword evidence="4 10" id="KW-1133">Transmembrane helix</keyword>
<dbReference type="OrthoDB" id="9909019at2759"/>
<dbReference type="AlphaFoldDB" id="A0A9P5ZT97"/>
<accession>A0A9P5ZT97</accession>
<keyword evidence="6" id="KW-0564">Palmitate</keyword>
<dbReference type="PANTHER" id="PTHR12246">
    <property type="entry name" value="PALMITOYLTRANSFERASE ZDHHC16"/>
    <property type="match status" value="1"/>
</dbReference>
<evidence type="ECO:0000259" key="11">
    <source>
        <dbReference type="Pfam" id="PF01529"/>
    </source>
</evidence>
<keyword evidence="3 10" id="KW-0812">Transmembrane</keyword>
<evidence type="ECO:0000256" key="5">
    <source>
        <dbReference type="ARBA" id="ARBA00023136"/>
    </source>
</evidence>
<comment type="caution">
    <text evidence="12">The sequence shown here is derived from an EMBL/GenBank/DDBJ whole genome shotgun (WGS) entry which is preliminary data.</text>
</comment>
<feature type="domain" description="Palmitoyltransferase DHHC" evidence="11">
    <location>
        <begin position="124"/>
        <end position="254"/>
    </location>
</feature>
<gene>
    <name evidence="12" type="ORF">BDN71DRAFT_1395555</name>
</gene>
<evidence type="ECO:0000256" key="3">
    <source>
        <dbReference type="ARBA" id="ARBA00022692"/>
    </source>
</evidence>
<evidence type="ECO:0000256" key="4">
    <source>
        <dbReference type="ARBA" id="ARBA00022989"/>
    </source>
</evidence>
<dbReference type="InterPro" id="IPR001594">
    <property type="entry name" value="Palmitoyltrfase_DHHC"/>
</dbReference>
<comment type="domain">
    <text evidence="10">The DHHC domain is required for palmitoyltransferase activity.</text>
</comment>
<evidence type="ECO:0000256" key="1">
    <source>
        <dbReference type="ARBA" id="ARBA00004141"/>
    </source>
</evidence>
<proteinExistence type="inferred from homology"/>
<keyword evidence="7" id="KW-0449">Lipoprotein</keyword>
<feature type="transmembrane region" description="Helical" evidence="10">
    <location>
        <begin position="57"/>
        <end position="76"/>
    </location>
</feature>